<keyword evidence="7 8" id="KW-0472">Membrane</keyword>
<dbReference type="PANTHER" id="PTHR30589">
    <property type="entry name" value="PROLIPOPROTEIN DIACYLGLYCERYL TRANSFERASE"/>
    <property type="match status" value="1"/>
</dbReference>
<feature type="transmembrane region" description="Helical" evidence="8">
    <location>
        <begin position="308"/>
        <end position="328"/>
    </location>
</feature>
<feature type="transmembrane region" description="Helical" evidence="8">
    <location>
        <begin position="113"/>
        <end position="131"/>
    </location>
</feature>
<keyword evidence="4 10" id="KW-0808">Transferase</keyword>
<feature type="transmembrane region" description="Helical" evidence="8">
    <location>
        <begin position="431"/>
        <end position="448"/>
    </location>
</feature>
<feature type="transmembrane region" description="Helical" evidence="8">
    <location>
        <begin position="281"/>
        <end position="301"/>
    </location>
</feature>
<evidence type="ECO:0000256" key="7">
    <source>
        <dbReference type="ARBA" id="ARBA00023136"/>
    </source>
</evidence>
<reference evidence="10" key="1">
    <citation type="submission" date="2020-09" db="EMBL/GenBank/DDBJ databases">
        <authorList>
            <person name="Kim M.K."/>
        </authorList>
    </citation>
    <scope>NUCLEOTIDE SEQUENCE</scope>
    <source>
        <strain evidence="10">BT664</strain>
    </source>
</reference>
<keyword evidence="3" id="KW-1003">Cell membrane</keyword>
<feature type="transmembrane region" description="Helical" evidence="8">
    <location>
        <begin position="542"/>
        <end position="559"/>
    </location>
</feature>
<feature type="transmembrane region" description="Helical" evidence="8">
    <location>
        <begin position="206"/>
        <end position="227"/>
    </location>
</feature>
<accession>A0A927BGP9</accession>
<evidence type="ECO:0000256" key="3">
    <source>
        <dbReference type="ARBA" id="ARBA00022475"/>
    </source>
</evidence>
<dbReference type="InterPro" id="IPR007318">
    <property type="entry name" value="Phopholipid_MeTrfase"/>
</dbReference>
<feature type="transmembrane region" description="Helical" evidence="8">
    <location>
        <begin position="375"/>
        <end position="394"/>
    </location>
</feature>
<dbReference type="GO" id="GO:0008961">
    <property type="term" value="F:phosphatidylglycerol-prolipoprotein diacylglyceryl transferase activity"/>
    <property type="evidence" value="ECO:0007669"/>
    <property type="project" value="InterPro"/>
</dbReference>
<comment type="subcellular location">
    <subcellularLocation>
        <location evidence="1">Endomembrane system</location>
        <topology evidence="1">Multi-pass membrane protein</topology>
    </subcellularLocation>
</comment>
<dbReference type="Pfam" id="PF01790">
    <property type="entry name" value="LGT"/>
    <property type="match status" value="1"/>
</dbReference>
<dbReference type="SUPFAM" id="SSF48317">
    <property type="entry name" value="Acid phosphatase/Vanadium-dependent haloperoxidase"/>
    <property type="match status" value="1"/>
</dbReference>
<gene>
    <name evidence="10" type="ORF">IC235_18835</name>
</gene>
<comment type="caution">
    <text evidence="10">The sequence shown here is derived from an EMBL/GenBank/DDBJ whole genome shotgun (WGS) entry which is preliminary data.</text>
</comment>
<protein>
    <submittedName>
        <fullName evidence="10">Prolipoprotein diacylglyceryl transferase</fullName>
    </submittedName>
</protein>
<evidence type="ECO:0000259" key="9">
    <source>
        <dbReference type="Pfam" id="PF14378"/>
    </source>
</evidence>
<dbReference type="PANTHER" id="PTHR30589:SF0">
    <property type="entry name" value="PHOSPHATIDYLGLYCEROL--PROLIPOPROTEIN DIACYLGLYCERYL TRANSFERASE"/>
    <property type="match status" value="1"/>
</dbReference>
<feature type="transmembrane region" description="Helical" evidence="8">
    <location>
        <begin position="454"/>
        <end position="472"/>
    </location>
</feature>
<feature type="transmembrane region" description="Helical" evidence="8">
    <location>
        <begin position="42"/>
        <end position="64"/>
    </location>
</feature>
<dbReference type="GO" id="GO:0012505">
    <property type="term" value="C:endomembrane system"/>
    <property type="evidence" value="ECO:0007669"/>
    <property type="project" value="UniProtKB-SubCell"/>
</dbReference>
<feature type="transmembrane region" description="Helical" evidence="8">
    <location>
        <begin position="84"/>
        <end position="107"/>
    </location>
</feature>
<dbReference type="Pfam" id="PF04191">
    <property type="entry name" value="PEMT"/>
    <property type="match status" value="1"/>
</dbReference>
<feature type="transmembrane region" description="Helical" evidence="8">
    <location>
        <begin position="610"/>
        <end position="631"/>
    </location>
</feature>
<dbReference type="AlphaFoldDB" id="A0A927BGP9"/>
<dbReference type="InterPro" id="IPR036938">
    <property type="entry name" value="PAP2/HPO_sf"/>
</dbReference>
<evidence type="ECO:0000256" key="8">
    <source>
        <dbReference type="SAM" id="Phobius"/>
    </source>
</evidence>
<dbReference type="GO" id="GO:0005886">
    <property type="term" value="C:plasma membrane"/>
    <property type="evidence" value="ECO:0007669"/>
    <property type="project" value="InterPro"/>
</dbReference>
<evidence type="ECO:0000313" key="10">
    <source>
        <dbReference type="EMBL" id="MBD2769950.1"/>
    </source>
</evidence>
<comment type="similarity">
    <text evidence="2">Belongs to the Lgt family.</text>
</comment>
<evidence type="ECO:0000256" key="5">
    <source>
        <dbReference type="ARBA" id="ARBA00022692"/>
    </source>
</evidence>
<evidence type="ECO:0000256" key="2">
    <source>
        <dbReference type="ARBA" id="ARBA00007150"/>
    </source>
</evidence>
<feature type="transmembrane region" description="Helical" evidence="8">
    <location>
        <begin position="239"/>
        <end position="261"/>
    </location>
</feature>
<dbReference type="GO" id="GO:0042158">
    <property type="term" value="P:lipoprotein biosynthetic process"/>
    <property type="evidence" value="ECO:0007669"/>
    <property type="project" value="InterPro"/>
</dbReference>
<dbReference type="InterPro" id="IPR001640">
    <property type="entry name" value="Lgt"/>
</dbReference>
<keyword evidence="11" id="KW-1185">Reference proteome</keyword>
<name>A0A927BGP9_9BACT</name>
<proteinExistence type="inferred from homology"/>
<dbReference type="InterPro" id="IPR026841">
    <property type="entry name" value="Aur1/Ipt1"/>
</dbReference>
<feature type="transmembrane region" description="Helical" evidence="8">
    <location>
        <begin position="168"/>
        <end position="186"/>
    </location>
</feature>
<feature type="transmembrane region" description="Helical" evidence="8">
    <location>
        <begin position="580"/>
        <end position="604"/>
    </location>
</feature>
<evidence type="ECO:0000313" key="11">
    <source>
        <dbReference type="Proteomes" id="UP000612233"/>
    </source>
</evidence>
<sequence length="642" mass="68499">MNTLLGKLAYGLAFCAVLPAVLVWWALRTAALVPLPVPHTPLAGAACTGGGVLLMVWGMGSLWFRGGGLPMNAFPPVRFVASGLYGLLPHPIYVGASLLSVGVSLLAGSASGLWLVSPVLTLAWLALVYGFENADLRQRFPHRPVGGSLVSLPPATAALAPLAQRLRVAAVVFGPWLLLYETVIFLGPSRSPVSTFLGVEQSWPVWQWSEGLYLLAYPFAVLTPFVIKSPCLLRQFAVVGWLATWVGVLLQLSLPLVAVPRPFVATTLWGELLQLERATDGVTAALPSFHVLWAAVAGHFWGRRFPRLRAVSFALAVAISASCLATGMHSLLDVAGGVVVAALVIRYRSGWRWLQLGLERFANSWSARQVGPLRIINHSWYAGLAMLMGVLLVGCLLPDVWALLPPVLLGVLGAGLWGQLVEGASGLSRPFGYYGSLLGGLAGCLVAAQLTRFSFFEVVAAFTVALPLVQGVGRARCLIQGCCHGRATANRVGIRVTHPKSRICALAQLAGQPVHATPAYSMLANLVVGLVLFRLAYEHAPAPLLIGVYLILTGLARFVEEQFRGEPQTPRMGGLKLYQWLAFGMVMAGLGTTMLSTAASALQFEWYPTAIPVALGAALLAAFAMGMDFPFSTKRFSRLASA</sequence>
<evidence type="ECO:0000256" key="4">
    <source>
        <dbReference type="ARBA" id="ARBA00022679"/>
    </source>
</evidence>
<evidence type="ECO:0000256" key="1">
    <source>
        <dbReference type="ARBA" id="ARBA00004127"/>
    </source>
</evidence>
<dbReference type="Pfam" id="PF14378">
    <property type="entry name" value="PAP2_3"/>
    <property type="match status" value="1"/>
</dbReference>
<dbReference type="Proteomes" id="UP000612233">
    <property type="component" value="Unassembled WGS sequence"/>
</dbReference>
<evidence type="ECO:0000256" key="6">
    <source>
        <dbReference type="ARBA" id="ARBA00022989"/>
    </source>
</evidence>
<keyword evidence="5 8" id="KW-0812">Transmembrane</keyword>
<feature type="domain" description="Inositolphosphotransferase Aur1/Ipt1" evidence="9">
    <location>
        <begin position="215"/>
        <end position="345"/>
    </location>
</feature>
<feature type="transmembrane region" description="Helical" evidence="8">
    <location>
        <begin position="400"/>
        <end position="419"/>
    </location>
</feature>
<keyword evidence="6 8" id="KW-1133">Transmembrane helix</keyword>
<feature type="transmembrane region" description="Helical" evidence="8">
    <location>
        <begin position="7"/>
        <end position="27"/>
    </location>
</feature>
<dbReference type="RefSeq" id="WP_191006761.1">
    <property type="nucleotide sequence ID" value="NZ_JACXAD010000026.1"/>
</dbReference>
<dbReference type="EMBL" id="JACXAD010000026">
    <property type="protein sequence ID" value="MBD2769950.1"/>
    <property type="molecule type" value="Genomic_DNA"/>
</dbReference>
<organism evidence="10 11">
    <name type="scientific">Hymenobacter montanus</name>
    <dbReference type="NCBI Taxonomy" id="2771359"/>
    <lineage>
        <taxon>Bacteria</taxon>
        <taxon>Pseudomonadati</taxon>
        <taxon>Bacteroidota</taxon>
        <taxon>Cytophagia</taxon>
        <taxon>Cytophagales</taxon>
        <taxon>Hymenobacteraceae</taxon>
        <taxon>Hymenobacter</taxon>
    </lineage>
</organism>
<dbReference type="Gene3D" id="1.20.120.1630">
    <property type="match status" value="1"/>
</dbReference>